<accession>A0A3N4HRZ4</accession>
<dbReference type="Proteomes" id="UP000275078">
    <property type="component" value="Unassembled WGS sequence"/>
</dbReference>
<proteinExistence type="predicted"/>
<name>A0A3N4HRZ4_ASCIM</name>
<gene>
    <name evidence="1" type="ORF">BJ508DRAFT_310987</name>
</gene>
<dbReference type="AlphaFoldDB" id="A0A3N4HRZ4"/>
<protein>
    <submittedName>
        <fullName evidence="1">Uncharacterized protein</fullName>
    </submittedName>
</protein>
<keyword evidence="2" id="KW-1185">Reference proteome</keyword>
<reference evidence="1 2" key="1">
    <citation type="journal article" date="2018" name="Nat. Ecol. Evol.">
        <title>Pezizomycetes genomes reveal the molecular basis of ectomycorrhizal truffle lifestyle.</title>
        <authorList>
            <person name="Murat C."/>
            <person name="Payen T."/>
            <person name="Noel B."/>
            <person name="Kuo A."/>
            <person name="Morin E."/>
            <person name="Chen J."/>
            <person name="Kohler A."/>
            <person name="Krizsan K."/>
            <person name="Balestrini R."/>
            <person name="Da Silva C."/>
            <person name="Montanini B."/>
            <person name="Hainaut M."/>
            <person name="Levati E."/>
            <person name="Barry K.W."/>
            <person name="Belfiori B."/>
            <person name="Cichocki N."/>
            <person name="Clum A."/>
            <person name="Dockter R.B."/>
            <person name="Fauchery L."/>
            <person name="Guy J."/>
            <person name="Iotti M."/>
            <person name="Le Tacon F."/>
            <person name="Lindquist E.A."/>
            <person name="Lipzen A."/>
            <person name="Malagnac F."/>
            <person name="Mello A."/>
            <person name="Molinier V."/>
            <person name="Miyauchi S."/>
            <person name="Poulain J."/>
            <person name="Riccioni C."/>
            <person name="Rubini A."/>
            <person name="Sitrit Y."/>
            <person name="Splivallo R."/>
            <person name="Traeger S."/>
            <person name="Wang M."/>
            <person name="Zifcakova L."/>
            <person name="Wipf D."/>
            <person name="Zambonelli A."/>
            <person name="Paolocci F."/>
            <person name="Nowrousian M."/>
            <person name="Ottonello S."/>
            <person name="Baldrian P."/>
            <person name="Spatafora J.W."/>
            <person name="Henrissat B."/>
            <person name="Nagy L.G."/>
            <person name="Aury J.M."/>
            <person name="Wincker P."/>
            <person name="Grigoriev I.V."/>
            <person name="Bonfante P."/>
            <person name="Martin F.M."/>
        </authorList>
    </citation>
    <scope>NUCLEOTIDE SEQUENCE [LARGE SCALE GENOMIC DNA]</scope>
    <source>
        <strain evidence="1 2">RN42</strain>
    </source>
</reference>
<evidence type="ECO:0000313" key="1">
    <source>
        <dbReference type="EMBL" id="RPA76479.1"/>
    </source>
</evidence>
<evidence type="ECO:0000313" key="2">
    <source>
        <dbReference type="Proteomes" id="UP000275078"/>
    </source>
</evidence>
<organism evidence="1 2">
    <name type="scientific">Ascobolus immersus RN42</name>
    <dbReference type="NCBI Taxonomy" id="1160509"/>
    <lineage>
        <taxon>Eukaryota</taxon>
        <taxon>Fungi</taxon>
        <taxon>Dikarya</taxon>
        <taxon>Ascomycota</taxon>
        <taxon>Pezizomycotina</taxon>
        <taxon>Pezizomycetes</taxon>
        <taxon>Pezizales</taxon>
        <taxon>Ascobolaceae</taxon>
        <taxon>Ascobolus</taxon>
    </lineage>
</organism>
<dbReference type="EMBL" id="ML119743">
    <property type="protein sequence ID" value="RPA76479.1"/>
    <property type="molecule type" value="Genomic_DNA"/>
</dbReference>
<sequence length="418" mass="46456">MAARQSTTVPTDVIKPVIKRNPKFADVYRTIHTFAASKVIKMPVPSDPTLSPEFFTCSKFTDVACMYATSTNWGKRVPCPPYHGGTAGLLASETELTYYVCGAYGCCNTMHTKCYDAYLLKRNISPDQAKGWIINCTGGTAWFTQSLELSTPATQIAYKIDLVQRVLPPRTASEQFKKCNFLDFFPNCERCQGSFCMGELMIMEMRQGQIEPTFNPKGDWEKVVAVYDAFKSKQAGDFSGAPEAVKELGLRISHAQCPLFAEHGLDFRWSARSNHADAVAQLNPQPVAPPEPFVKSEPLETEFESIPDEAEKIFVSMAEKAGVQYCPKVFAFALLKYQGLVASAASDSSMDDSDDEDYDTKGQLWELLAEEALQPEEINEFLNKPDHAKAVPQFIMHEFYHRWGLDGSSAESDGGSKV</sequence>